<feature type="transmembrane region" description="Helical" evidence="6">
    <location>
        <begin position="276"/>
        <end position="296"/>
    </location>
</feature>
<dbReference type="OrthoDB" id="9812547at2"/>
<feature type="transmembrane region" description="Helical" evidence="6">
    <location>
        <begin position="106"/>
        <end position="124"/>
    </location>
</feature>
<evidence type="ECO:0000256" key="2">
    <source>
        <dbReference type="ARBA" id="ARBA00007362"/>
    </source>
</evidence>
<dbReference type="SUPFAM" id="SSF103481">
    <property type="entry name" value="Multidrug resistance efflux transporter EmrE"/>
    <property type="match status" value="2"/>
</dbReference>
<comment type="similarity">
    <text evidence="2">Belongs to the EamA transporter family.</text>
</comment>
<accession>A0A0R0APW3</accession>
<keyword evidence="4 6" id="KW-1133">Transmembrane helix</keyword>
<keyword evidence="3 6" id="KW-0812">Transmembrane</keyword>
<dbReference type="GO" id="GO:0016020">
    <property type="term" value="C:membrane"/>
    <property type="evidence" value="ECO:0007669"/>
    <property type="project" value="UniProtKB-SubCell"/>
</dbReference>
<dbReference type="InterPro" id="IPR037185">
    <property type="entry name" value="EmrE-like"/>
</dbReference>
<comment type="caution">
    <text evidence="8">The sequence shown here is derived from an EMBL/GenBank/DDBJ whole genome shotgun (WGS) entry which is preliminary data.</text>
</comment>
<dbReference type="PANTHER" id="PTHR32322">
    <property type="entry name" value="INNER MEMBRANE TRANSPORTER"/>
    <property type="match status" value="1"/>
</dbReference>
<comment type="subcellular location">
    <subcellularLocation>
        <location evidence="1">Membrane</location>
        <topology evidence="1">Multi-pass membrane protein</topology>
    </subcellularLocation>
</comment>
<feature type="transmembrane region" description="Helical" evidence="6">
    <location>
        <begin position="191"/>
        <end position="210"/>
    </location>
</feature>
<feature type="transmembrane region" description="Helical" evidence="6">
    <location>
        <begin position="222"/>
        <end position="243"/>
    </location>
</feature>
<feature type="domain" description="EamA" evidence="7">
    <location>
        <begin position="160"/>
        <end position="294"/>
    </location>
</feature>
<dbReference type="EMBL" id="LLXV01000084">
    <property type="protein sequence ID" value="KRG47286.1"/>
    <property type="molecule type" value="Genomic_DNA"/>
</dbReference>
<dbReference type="AlphaFoldDB" id="A0A0R0APW3"/>
<organism evidence="8 9">
    <name type="scientific">Stenotrophomonas beteli</name>
    <dbReference type="NCBI Taxonomy" id="3384461"/>
    <lineage>
        <taxon>Bacteria</taxon>
        <taxon>Pseudomonadati</taxon>
        <taxon>Pseudomonadota</taxon>
        <taxon>Gammaproteobacteria</taxon>
        <taxon>Lysobacterales</taxon>
        <taxon>Lysobacteraceae</taxon>
        <taxon>Stenotrophomonas</taxon>
        <taxon>Stenotrophomonas maltophilia group</taxon>
    </lineage>
</organism>
<evidence type="ECO:0000256" key="6">
    <source>
        <dbReference type="SAM" id="Phobius"/>
    </source>
</evidence>
<dbReference type="InterPro" id="IPR050638">
    <property type="entry name" value="AA-Vitamin_Transporters"/>
</dbReference>
<dbReference type="InterPro" id="IPR000620">
    <property type="entry name" value="EamA_dom"/>
</dbReference>
<protein>
    <recommendedName>
        <fullName evidence="7">EamA domain-containing protein</fullName>
    </recommendedName>
</protein>
<feature type="transmembrane region" description="Helical" evidence="6">
    <location>
        <begin position="53"/>
        <end position="69"/>
    </location>
</feature>
<reference evidence="8 9" key="1">
    <citation type="journal article" date="2016" name="Front. Microbiol.">
        <title>Genome Sequence of Type Strains of Genus Stenotrophomonas.</title>
        <authorList>
            <person name="Patil P.P."/>
            <person name="Midha S."/>
            <person name="Kumar S."/>
            <person name="Patil P.B."/>
        </authorList>
    </citation>
    <scope>NUCLEOTIDE SEQUENCE [LARGE SCALE GENOMIC DNA]</scope>
    <source>
        <strain evidence="8 9">LMG 978</strain>
    </source>
</reference>
<evidence type="ECO:0000256" key="5">
    <source>
        <dbReference type="ARBA" id="ARBA00023136"/>
    </source>
</evidence>
<feature type="transmembrane region" description="Helical" evidence="6">
    <location>
        <begin position="81"/>
        <end position="100"/>
    </location>
</feature>
<feature type="transmembrane region" description="Helical" evidence="6">
    <location>
        <begin position="161"/>
        <end position="179"/>
    </location>
</feature>
<keyword evidence="5 6" id="KW-0472">Membrane</keyword>
<gene>
    <name evidence="8" type="ORF">ARC23_19375</name>
</gene>
<evidence type="ECO:0000313" key="9">
    <source>
        <dbReference type="Proteomes" id="UP000051757"/>
    </source>
</evidence>
<dbReference type="Proteomes" id="UP000051757">
    <property type="component" value="Unassembled WGS sequence"/>
</dbReference>
<evidence type="ECO:0000256" key="4">
    <source>
        <dbReference type="ARBA" id="ARBA00022989"/>
    </source>
</evidence>
<name>A0A0R0APW3_9GAMM</name>
<sequence length="301" mass="31439">MSAPSSPSAAAPRGGLVALALLLVYVVWGSTYLGIAKALHGGALPLTMVSGSRFIIAGGVMYAALRLFWKLPKPSLRQWRNLLIMGVTMLVLGNGMVVLAEREVSSGLAATAVASVPLWMALFSALRGQHASRGEWLGIAIGFLGVVWLNAGSSLTASPTGLVLLLIAPVGWAFGSVWARGLDLPGPFMTAAGQMICGGVLLVLIGLAVGERPTTLPDTGGLLAMAYLCVFGSIVAFTAYVWLLQNVRPALAGSYAYVNPVIAVLLGALLNGERFGWRDLLAMAVILLGVVVLTMARTRKQ</sequence>
<feature type="transmembrane region" description="Helical" evidence="6">
    <location>
        <begin position="250"/>
        <end position="270"/>
    </location>
</feature>
<evidence type="ECO:0000256" key="3">
    <source>
        <dbReference type="ARBA" id="ARBA00022692"/>
    </source>
</evidence>
<feature type="transmembrane region" description="Helical" evidence="6">
    <location>
        <begin position="136"/>
        <end position="155"/>
    </location>
</feature>
<evidence type="ECO:0000256" key="1">
    <source>
        <dbReference type="ARBA" id="ARBA00004141"/>
    </source>
</evidence>
<keyword evidence="9" id="KW-1185">Reference proteome</keyword>
<feature type="domain" description="EamA" evidence="7">
    <location>
        <begin position="18"/>
        <end position="150"/>
    </location>
</feature>
<proteinExistence type="inferred from homology"/>
<evidence type="ECO:0000259" key="7">
    <source>
        <dbReference type="Pfam" id="PF00892"/>
    </source>
</evidence>
<dbReference type="NCBIfam" id="NF008432">
    <property type="entry name" value="PRK11272.1"/>
    <property type="match status" value="1"/>
</dbReference>
<dbReference type="Pfam" id="PF00892">
    <property type="entry name" value="EamA"/>
    <property type="match status" value="2"/>
</dbReference>
<evidence type="ECO:0000313" key="8">
    <source>
        <dbReference type="EMBL" id="KRG47286.1"/>
    </source>
</evidence>
<dbReference type="PANTHER" id="PTHR32322:SF2">
    <property type="entry name" value="EAMA DOMAIN-CONTAINING PROTEIN"/>
    <property type="match status" value="1"/>
</dbReference>